<organism evidence="10 11">
    <name type="scientific">Flavobacterium cerinum</name>
    <dbReference type="NCBI Taxonomy" id="2502784"/>
    <lineage>
        <taxon>Bacteria</taxon>
        <taxon>Pseudomonadati</taxon>
        <taxon>Bacteroidota</taxon>
        <taxon>Flavobacteriia</taxon>
        <taxon>Flavobacteriales</taxon>
        <taxon>Flavobacteriaceae</taxon>
        <taxon>Flavobacterium</taxon>
    </lineage>
</organism>
<dbReference type="InterPro" id="IPR008969">
    <property type="entry name" value="CarboxyPept-like_regulatory"/>
</dbReference>
<protein>
    <submittedName>
        <fullName evidence="10">TonB-dependent receptor</fullName>
    </submittedName>
</protein>
<evidence type="ECO:0000256" key="4">
    <source>
        <dbReference type="ARBA" id="ARBA00022692"/>
    </source>
</evidence>
<evidence type="ECO:0000256" key="5">
    <source>
        <dbReference type="ARBA" id="ARBA00023136"/>
    </source>
</evidence>
<feature type="domain" description="TonB-dependent receptor plug" evidence="9">
    <location>
        <begin position="112"/>
        <end position="218"/>
    </location>
</feature>
<dbReference type="OrthoDB" id="9768177at2"/>
<dbReference type="RefSeq" id="WP_128390170.1">
    <property type="nucleotide sequence ID" value="NZ_SBII01000008.1"/>
</dbReference>
<reference evidence="10 11" key="1">
    <citation type="submission" date="2019-01" db="EMBL/GenBank/DDBJ databases">
        <title>Flavobacterium sp. nov.,isolated from freshwater.</title>
        <authorList>
            <person name="Zhang R."/>
            <person name="Du Z.-J."/>
        </authorList>
    </citation>
    <scope>NUCLEOTIDE SEQUENCE [LARGE SCALE GENOMIC DNA]</scope>
    <source>
        <strain evidence="10 11">1E403</strain>
    </source>
</reference>
<dbReference type="PROSITE" id="PS52016">
    <property type="entry name" value="TONB_DEPENDENT_REC_3"/>
    <property type="match status" value="1"/>
</dbReference>
<dbReference type="InterPro" id="IPR012910">
    <property type="entry name" value="Plug_dom"/>
</dbReference>
<dbReference type="SUPFAM" id="SSF49464">
    <property type="entry name" value="Carboxypeptidase regulatory domain-like"/>
    <property type="match status" value="1"/>
</dbReference>
<keyword evidence="3 7" id="KW-1134">Transmembrane beta strand</keyword>
<dbReference type="AlphaFoldDB" id="A0A3S3QCK1"/>
<dbReference type="Gene3D" id="2.40.170.20">
    <property type="entry name" value="TonB-dependent receptor, beta-barrel domain"/>
    <property type="match status" value="1"/>
</dbReference>
<dbReference type="GO" id="GO:0009279">
    <property type="term" value="C:cell outer membrane"/>
    <property type="evidence" value="ECO:0007669"/>
    <property type="project" value="UniProtKB-SubCell"/>
</dbReference>
<keyword evidence="11" id="KW-1185">Reference proteome</keyword>
<evidence type="ECO:0000259" key="9">
    <source>
        <dbReference type="Pfam" id="PF07715"/>
    </source>
</evidence>
<dbReference type="InterPro" id="IPR037066">
    <property type="entry name" value="Plug_dom_sf"/>
</dbReference>
<evidence type="ECO:0000313" key="10">
    <source>
        <dbReference type="EMBL" id="RWW99620.1"/>
    </source>
</evidence>
<keyword evidence="10" id="KW-0675">Receptor</keyword>
<keyword evidence="6 7" id="KW-0998">Cell outer membrane</keyword>
<evidence type="ECO:0000256" key="1">
    <source>
        <dbReference type="ARBA" id="ARBA00004571"/>
    </source>
</evidence>
<accession>A0A3S3QCK1</accession>
<dbReference type="EMBL" id="SBII01000008">
    <property type="protein sequence ID" value="RWW99620.1"/>
    <property type="molecule type" value="Genomic_DNA"/>
</dbReference>
<dbReference type="Pfam" id="PF13715">
    <property type="entry name" value="CarbopepD_reg_2"/>
    <property type="match status" value="1"/>
</dbReference>
<dbReference type="Gene3D" id="2.170.130.10">
    <property type="entry name" value="TonB-dependent receptor, plug domain"/>
    <property type="match status" value="1"/>
</dbReference>
<proteinExistence type="inferred from homology"/>
<dbReference type="InterPro" id="IPR036942">
    <property type="entry name" value="Beta-barrel_TonB_sf"/>
</dbReference>
<dbReference type="Pfam" id="PF07715">
    <property type="entry name" value="Plug"/>
    <property type="match status" value="1"/>
</dbReference>
<name>A0A3S3QCK1_9FLAO</name>
<sequence length="982" mass="108131">MRFKNYLILILFCFSAVSFAQSIEVKGVVQDAVTGMTLPGVNVLVKGSAANAATDMDGNFAISVNQGDVLVFNYIGYASQEVAASASMKVQLKEDATQLQEVIVVGYGSQQKKDITGAVAVIDGKKFENRSNNQLGSLLQGQTAGVQVISNSGKPGGGFNVRVRGTSSITAGSDPIYVIDGVITSDTRSLNPADIETMSVLKDASSAAIYGSQGSNGVVIITTKQGKTEKPVLTYETYTGFQSVWKKMDVLNSQQYRELQEERGLTTDWNLYNNNTNWQNEVFRTGFSKSHQLSLSGKSNKTAYYVSGGSVNQEGVVRTAEMSRKTFKVNLTQEVTDWLKVGTNMNYVDYKDVDVPDNQAVNQGGVILGMLSTPQNIGIFNPDGTYTSNPFQNWENPVSATDAAKRGYRSQRVFGNVHAEIGLARGLKFRTSLAIDHSNGSNDYFLNPYTTSYGRAMKGISRYSTDLYNYYMFDNTLTYKLNIQKHAFEALAGTVYQKSRWETSSMETRGFAGDGIETPNAGAQIIAATARKDEKYNSSVLSRINYSFDDKYLLTANFRADASSVYGPNEKWGYFPSVSAGWRISNESFLKESNTVNDLKLRAGWGLVGNDNIRNYAWYQTVKVGSNYPIGGVIEPGNYPSSLENRDLKWEASEQLNFGVDVALFNNRVKFSADAYRKTSKDLLLDVPIPRTSGFDTALMNAGSIENKGLEFQLSTINFDGEDFKWSTDLNISFNRNEVTSLVGEKITTGNIAGRGDAVLIQEGKPLGQFFGYQWGGVDSDTGNVYYIAKDGSRTFKPKEEDKRNIGNANPDFIYGVTNNFSYKNFSLNLFFQGSQGNDMFNATRIDTESMIDAKNQSTAVLNRWQAKGDVTNVPRVITDGSIENSRISSHYVEDGSYVRLKAVTFAYDFSKMSLDKIGLSALKLYVTGENLFTITNYSGFDPEVSSFGNSTDTGLKNQAMGIDYGTYPQARNIIFGIRASL</sequence>
<evidence type="ECO:0000313" key="11">
    <source>
        <dbReference type="Proteomes" id="UP000287527"/>
    </source>
</evidence>
<feature type="chain" id="PRO_5018678682" evidence="8">
    <location>
        <begin position="21"/>
        <end position="982"/>
    </location>
</feature>
<dbReference type="NCBIfam" id="TIGR04057">
    <property type="entry name" value="SusC_RagA_signa"/>
    <property type="match status" value="1"/>
</dbReference>
<evidence type="ECO:0000256" key="2">
    <source>
        <dbReference type="ARBA" id="ARBA00022448"/>
    </source>
</evidence>
<evidence type="ECO:0000256" key="6">
    <source>
        <dbReference type="ARBA" id="ARBA00023237"/>
    </source>
</evidence>
<keyword evidence="4 7" id="KW-0812">Transmembrane</keyword>
<comment type="similarity">
    <text evidence="7">Belongs to the TonB-dependent receptor family.</text>
</comment>
<dbReference type="InterPro" id="IPR023996">
    <property type="entry name" value="TonB-dep_OMP_SusC/RagA"/>
</dbReference>
<dbReference type="InterPro" id="IPR023997">
    <property type="entry name" value="TonB-dep_OMP_SusC/RagA_CS"/>
</dbReference>
<gene>
    <name evidence="10" type="ORF">EPI11_11760</name>
</gene>
<feature type="signal peptide" evidence="8">
    <location>
        <begin position="1"/>
        <end position="20"/>
    </location>
</feature>
<dbReference type="Proteomes" id="UP000287527">
    <property type="component" value="Unassembled WGS sequence"/>
</dbReference>
<dbReference type="Gene3D" id="2.60.40.1120">
    <property type="entry name" value="Carboxypeptidase-like, regulatory domain"/>
    <property type="match status" value="1"/>
</dbReference>
<evidence type="ECO:0000256" key="8">
    <source>
        <dbReference type="SAM" id="SignalP"/>
    </source>
</evidence>
<comment type="subcellular location">
    <subcellularLocation>
        <location evidence="1 7">Cell outer membrane</location>
        <topology evidence="1 7">Multi-pass membrane protein</topology>
    </subcellularLocation>
</comment>
<keyword evidence="8" id="KW-0732">Signal</keyword>
<dbReference type="NCBIfam" id="TIGR04056">
    <property type="entry name" value="OMP_RagA_SusC"/>
    <property type="match status" value="1"/>
</dbReference>
<dbReference type="SUPFAM" id="SSF56935">
    <property type="entry name" value="Porins"/>
    <property type="match status" value="1"/>
</dbReference>
<keyword evidence="5 7" id="KW-0472">Membrane</keyword>
<evidence type="ECO:0000256" key="7">
    <source>
        <dbReference type="PROSITE-ProRule" id="PRU01360"/>
    </source>
</evidence>
<comment type="caution">
    <text evidence="10">The sequence shown here is derived from an EMBL/GenBank/DDBJ whole genome shotgun (WGS) entry which is preliminary data.</text>
</comment>
<evidence type="ECO:0000256" key="3">
    <source>
        <dbReference type="ARBA" id="ARBA00022452"/>
    </source>
</evidence>
<keyword evidence="2 7" id="KW-0813">Transport</keyword>
<dbReference type="InterPro" id="IPR039426">
    <property type="entry name" value="TonB-dep_rcpt-like"/>
</dbReference>